<gene>
    <name evidence="1" type="ORF">ETSY1_04540</name>
</gene>
<proteinExistence type="predicted"/>
<evidence type="ECO:0008006" key="3">
    <source>
        <dbReference type="Google" id="ProtNLM"/>
    </source>
</evidence>
<dbReference type="Proteomes" id="UP000019141">
    <property type="component" value="Unassembled WGS sequence"/>
</dbReference>
<reference evidence="1 2" key="1">
    <citation type="journal article" date="2014" name="Nature">
        <title>An environmental bacterial taxon with a large and distinct metabolic repertoire.</title>
        <authorList>
            <person name="Wilson M.C."/>
            <person name="Mori T."/>
            <person name="Ruckert C."/>
            <person name="Uria A.R."/>
            <person name="Helf M.J."/>
            <person name="Takada K."/>
            <person name="Gernert C."/>
            <person name="Steffens U.A."/>
            <person name="Heycke N."/>
            <person name="Schmitt S."/>
            <person name="Rinke C."/>
            <person name="Helfrich E.J."/>
            <person name="Brachmann A.O."/>
            <person name="Gurgui C."/>
            <person name="Wakimoto T."/>
            <person name="Kracht M."/>
            <person name="Crusemann M."/>
            <person name="Hentschel U."/>
            <person name="Abe I."/>
            <person name="Matsunaga S."/>
            <person name="Kalinowski J."/>
            <person name="Takeyama H."/>
            <person name="Piel J."/>
        </authorList>
    </citation>
    <scope>NUCLEOTIDE SEQUENCE [LARGE SCALE GENOMIC DNA]</scope>
    <source>
        <strain evidence="2">TSY1</strain>
    </source>
</reference>
<organism evidence="1 2">
    <name type="scientific">Entotheonella factor</name>
    <dbReference type="NCBI Taxonomy" id="1429438"/>
    <lineage>
        <taxon>Bacteria</taxon>
        <taxon>Pseudomonadati</taxon>
        <taxon>Nitrospinota/Tectimicrobiota group</taxon>
        <taxon>Candidatus Tectimicrobiota</taxon>
        <taxon>Candidatus Entotheonellia</taxon>
        <taxon>Candidatus Entotheonellales</taxon>
        <taxon>Candidatus Entotheonellaceae</taxon>
        <taxon>Candidatus Entotheonella</taxon>
    </lineage>
</organism>
<dbReference type="EMBL" id="AZHW01000171">
    <property type="protein sequence ID" value="ETX02163.1"/>
    <property type="molecule type" value="Genomic_DNA"/>
</dbReference>
<sequence length="45" mass="4987">MAIIDSQVHVYEANTPKRPWHSGPNWPDHVAGDKMVAAMDKDGVN</sequence>
<dbReference type="HOGENOM" id="CLU_3197434_0_0_7"/>
<comment type="caution">
    <text evidence="1">The sequence shown here is derived from an EMBL/GenBank/DDBJ whole genome shotgun (WGS) entry which is preliminary data.</text>
</comment>
<accession>W4LW89</accession>
<dbReference type="AlphaFoldDB" id="W4LW89"/>
<evidence type="ECO:0000313" key="1">
    <source>
        <dbReference type="EMBL" id="ETX02163.1"/>
    </source>
</evidence>
<keyword evidence="2" id="KW-1185">Reference proteome</keyword>
<name>W4LW89_ENTF1</name>
<evidence type="ECO:0000313" key="2">
    <source>
        <dbReference type="Proteomes" id="UP000019141"/>
    </source>
</evidence>
<protein>
    <recommendedName>
        <fullName evidence="3">Amidohydrolase-related domain-containing protein</fullName>
    </recommendedName>
</protein>